<feature type="region of interest" description="Disordered" evidence="1">
    <location>
        <begin position="1"/>
        <end position="104"/>
    </location>
</feature>
<protein>
    <submittedName>
        <fullName evidence="2">Uncharacterized protein</fullName>
    </submittedName>
</protein>
<evidence type="ECO:0000256" key="1">
    <source>
        <dbReference type="SAM" id="MobiDB-lite"/>
    </source>
</evidence>
<organism evidence="2">
    <name type="scientific">uncultured marine virus</name>
    <dbReference type="NCBI Taxonomy" id="186617"/>
    <lineage>
        <taxon>Viruses</taxon>
        <taxon>environmental samples</taxon>
    </lineage>
</organism>
<accession>A0A0F7L527</accession>
<proteinExistence type="predicted"/>
<feature type="compositionally biased region" description="Basic and acidic residues" evidence="1">
    <location>
        <begin position="67"/>
        <end position="78"/>
    </location>
</feature>
<reference evidence="2" key="2">
    <citation type="submission" date="2015-03" db="EMBL/GenBank/DDBJ databases">
        <authorList>
            <person name="Chow C.-E.T."/>
            <person name="Winget D.M."/>
            <person name="White R.A.III."/>
            <person name="Hallam S.J."/>
            <person name="Suttle C.A."/>
        </authorList>
    </citation>
    <scope>NUCLEOTIDE SEQUENCE</scope>
    <source>
        <strain evidence="2">Anoxic2_1</strain>
    </source>
</reference>
<feature type="compositionally biased region" description="Low complexity" evidence="1">
    <location>
        <begin position="34"/>
        <end position="50"/>
    </location>
</feature>
<name>A0A0F7L527_9VIRU</name>
<dbReference type="EMBL" id="KR029585">
    <property type="protein sequence ID" value="AKH46608.1"/>
    <property type="molecule type" value="Genomic_DNA"/>
</dbReference>
<reference evidence="2" key="1">
    <citation type="journal article" date="2015" name="Front. Microbiol.">
        <title>Combining genomic sequencing methods to explore viral diversity and reveal potential virus-host interactions.</title>
        <authorList>
            <person name="Chow C.E."/>
            <person name="Winget D.M."/>
            <person name="White R.A.III."/>
            <person name="Hallam S.J."/>
            <person name="Suttle C.A."/>
        </authorList>
    </citation>
    <scope>NUCLEOTIDE SEQUENCE</scope>
    <source>
        <strain evidence="2">Anoxic2_1</strain>
    </source>
</reference>
<feature type="compositionally biased region" description="Polar residues" evidence="1">
    <location>
        <begin position="1"/>
        <end position="11"/>
    </location>
</feature>
<sequence length="139" mass="15314">MPFARTSSGASPTDGRRLAAPTPTGSRSDGPTAPASRIPSRSIGRRITPSNHNQPAAGDRAGGTSNAERRRDYDGKHDDEDERERHRSRRQHDLRPRGRSHGPVLLGPEVLLRLARAGVNMLLVWEGNQRLSCQRLALR</sequence>
<evidence type="ECO:0000313" key="2">
    <source>
        <dbReference type="EMBL" id="AKH46608.1"/>
    </source>
</evidence>